<feature type="region of interest" description="Disordered" evidence="1">
    <location>
        <begin position="292"/>
        <end position="336"/>
    </location>
</feature>
<keyword evidence="2" id="KW-0812">Transmembrane</keyword>
<evidence type="ECO:0000256" key="1">
    <source>
        <dbReference type="SAM" id="MobiDB-lite"/>
    </source>
</evidence>
<keyword evidence="2" id="KW-1133">Transmembrane helix</keyword>
<feature type="compositionally biased region" description="Acidic residues" evidence="1">
    <location>
        <begin position="230"/>
        <end position="241"/>
    </location>
</feature>
<organism evidence="3 4">
    <name type="scientific">Daphnia sinensis</name>
    <dbReference type="NCBI Taxonomy" id="1820382"/>
    <lineage>
        <taxon>Eukaryota</taxon>
        <taxon>Metazoa</taxon>
        <taxon>Ecdysozoa</taxon>
        <taxon>Arthropoda</taxon>
        <taxon>Crustacea</taxon>
        <taxon>Branchiopoda</taxon>
        <taxon>Diplostraca</taxon>
        <taxon>Cladocera</taxon>
        <taxon>Anomopoda</taxon>
        <taxon>Daphniidae</taxon>
        <taxon>Daphnia</taxon>
        <taxon>Daphnia similis group</taxon>
    </lineage>
</organism>
<feature type="compositionally biased region" description="Low complexity" evidence="1">
    <location>
        <begin position="298"/>
        <end position="315"/>
    </location>
</feature>
<dbReference type="AlphaFoldDB" id="A0AAD5LBY5"/>
<comment type="caution">
    <text evidence="3">The sequence shown here is derived from an EMBL/GenBank/DDBJ whole genome shotgun (WGS) entry which is preliminary data.</text>
</comment>
<reference evidence="3 4" key="1">
    <citation type="submission" date="2022-05" db="EMBL/GenBank/DDBJ databases">
        <title>A multi-omics perspective on studying reproductive biology in Daphnia sinensis.</title>
        <authorList>
            <person name="Jia J."/>
        </authorList>
    </citation>
    <scope>NUCLEOTIDE SEQUENCE [LARGE SCALE GENOMIC DNA]</scope>
    <source>
        <strain evidence="3 4">WSL</strain>
    </source>
</reference>
<protein>
    <submittedName>
        <fullName evidence="3">Uncharacterized protein</fullName>
    </submittedName>
</protein>
<dbReference type="EMBL" id="WJBH02000004">
    <property type="protein sequence ID" value="KAI9559885.1"/>
    <property type="molecule type" value="Genomic_DNA"/>
</dbReference>
<sequence length="336" mass="36699">MSDVGDSNGKPSGHGHWQGGRKSTADSAKVPAVLLALTGAAIVAIQTYVFITFPGDTYDFSLLCNGMAMASGSVSLLAGILCLCCVSSKRSSSALGFSVFMNVLAAIGAIGSTAVTVMETSRIDSEYPKHPCTLTPTTINCSLWFDLEIAVAVLSGVNFILALTMIILISMGMRRPKVRDIHHEPPVDVQRRAASIRETTVPAPQPEEIIAVPVVVTMKETPAEVAQPSSEEEEEEEEEETQKESVGMSRGPFIEQLKMMSREELERRLGEHMQHQFLEDLRQELSRRNLIPINGRLTSSTRSPTSSSSRVSSQPVPAPKPDYYQEPLGYNKEERF</sequence>
<feature type="transmembrane region" description="Helical" evidence="2">
    <location>
        <begin position="30"/>
        <end position="51"/>
    </location>
</feature>
<proteinExistence type="predicted"/>
<gene>
    <name evidence="3" type="ORF">GHT06_013892</name>
</gene>
<accession>A0AAD5LBY5</accession>
<name>A0AAD5LBY5_9CRUS</name>
<evidence type="ECO:0000256" key="2">
    <source>
        <dbReference type="SAM" id="Phobius"/>
    </source>
</evidence>
<feature type="transmembrane region" description="Helical" evidence="2">
    <location>
        <begin position="66"/>
        <end position="87"/>
    </location>
</feature>
<evidence type="ECO:0000313" key="4">
    <source>
        <dbReference type="Proteomes" id="UP000820818"/>
    </source>
</evidence>
<feature type="region of interest" description="Disordered" evidence="1">
    <location>
        <begin position="1"/>
        <end position="23"/>
    </location>
</feature>
<feature type="transmembrane region" description="Helical" evidence="2">
    <location>
        <begin position="99"/>
        <end position="118"/>
    </location>
</feature>
<feature type="transmembrane region" description="Helical" evidence="2">
    <location>
        <begin position="149"/>
        <end position="169"/>
    </location>
</feature>
<feature type="region of interest" description="Disordered" evidence="1">
    <location>
        <begin position="221"/>
        <end position="253"/>
    </location>
</feature>
<dbReference type="Proteomes" id="UP000820818">
    <property type="component" value="Linkage Group LG4"/>
</dbReference>
<evidence type="ECO:0000313" key="3">
    <source>
        <dbReference type="EMBL" id="KAI9559885.1"/>
    </source>
</evidence>
<keyword evidence="2" id="KW-0472">Membrane</keyword>
<keyword evidence="4" id="KW-1185">Reference proteome</keyword>